<organism evidence="1 2">
    <name type="scientific">Paraburkholderia phenazinium</name>
    <dbReference type="NCBI Taxonomy" id="60549"/>
    <lineage>
        <taxon>Bacteria</taxon>
        <taxon>Pseudomonadati</taxon>
        <taxon>Pseudomonadota</taxon>
        <taxon>Betaproteobacteria</taxon>
        <taxon>Burkholderiales</taxon>
        <taxon>Burkholderiaceae</taxon>
        <taxon>Paraburkholderia</taxon>
    </lineage>
</organism>
<proteinExistence type="predicted"/>
<gene>
    <name evidence="1" type="ORF">SAMN05444168_5069</name>
</gene>
<accession>A0A1N6JU70</accession>
<dbReference type="AlphaFoldDB" id="A0A1N6JU70"/>
<protein>
    <submittedName>
        <fullName evidence="1">Uncharacterized protein</fullName>
    </submittedName>
</protein>
<dbReference type="EMBL" id="FSRM01000002">
    <property type="protein sequence ID" value="SIO47882.1"/>
    <property type="molecule type" value="Genomic_DNA"/>
</dbReference>
<dbReference type="Proteomes" id="UP000184693">
    <property type="component" value="Unassembled WGS sequence"/>
</dbReference>
<name>A0A1N6JU70_9BURK</name>
<evidence type="ECO:0000313" key="2">
    <source>
        <dbReference type="Proteomes" id="UP000184693"/>
    </source>
</evidence>
<dbReference type="OrthoDB" id="9006962at2"/>
<sequence>MISRLSERENALEHINAICLRLFDIWCQRRSTTALTYLLHCWPLMDSRPATVRRLHKTLSELRRTHLETIDAETEQALFELADWTDEILQDAPLPDRSLPMANRELVHAISG</sequence>
<evidence type="ECO:0000313" key="1">
    <source>
        <dbReference type="EMBL" id="SIO47882.1"/>
    </source>
</evidence>
<reference evidence="1 2" key="1">
    <citation type="submission" date="2016-11" db="EMBL/GenBank/DDBJ databases">
        <authorList>
            <person name="Jaros S."/>
            <person name="Januszkiewicz K."/>
            <person name="Wedrychowicz H."/>
        </authorList>
    </citation>
    <scope>NUCLEOTIDE SEQUENCE [LARGE SCALE GENOMIC DNA]</scope>
    <source>
        <strain evidence="1 2">GAS86</strain>
    </source>
</reference>